<dbReference type="AlphaFoldDB" id="A0AA37W9F0"/>
<evidence type="ECO:0000313" key="1">
    <source>
        <dbReference type="EMBL" id="GLQ33299.1"/>
    </source>
</evidence>
<dbReference type="InterPro" id="IPR023168">
    <property type="entry name" value="GatB_Yqey_C_2"/>
</dbReference>
<dbReference type="Pfam" id="PF09424">
    <property type="entry name" value="YqeY"/>
    <property type="match status" value="1"/>
</dbReference>
<gene>
    <name evidence="1" type="ORF">GCM10007876_37790</name>
</gene>
<dbReference type="Gene3D" id="1.10.1510.10">
    <property type="entry name" value="Uncharacterised protein YqeY/AIM41 PF09424, N-terminal domain"/>
    <property type="match status" value="1"/>
</dbReference>
<comment type="caution">
    <text evidence="1">The sequence shown here is derived from an EMBL/GenBank/DDBJ whole genome shotgun (WGS) entry which is preliminary data.</text>
</comment>
<dbReference type="Proteomes" id="UP001161389">
    <property type="component" value="Unassembled WGS sequence"/>
</dbReference>
<dbReference type="InterPro" id="IPR019004">
    <property type="entry name" value="YqeY/Aim41"/>
</dbReference>
<dbReference type="PANTHER" id="PTHR28055">
    <property type="entry name" value="ALTERED INHERITANCE OF MITOCHONDRIA PROTEIN 41, MITOCHONDRIAL"/>
    <property type="match status" value="1"/>
</dbReference>
<dbReference type="InterPro" id="IPR003789">
    <property type="entry name" value="Asn/Gln_tRNA_amidoTrase-B-like"/>
</dbReference>
<dbReference type="RefSeq" id="WP_284383672.1">
    <property type="nucleotide sequence ID" value="NZ_BSNM01000026.1"/>
</dbReference>
<organism evidence="1 2">
    <name type="scientific">Litoribrevibacter albus</name>
    <dbReference type="NCBI Taxonomy" id="1473156"/>
    <lineage>
        <taxon>Bacteria</taxon>
        <taxon>Pseudomonadati</taxon>
        <taxon>Pseudomonadota</taxon>
        <taxon>Gammaproteobacteria</taxon>
        <taxon>Oceanospirillales</taxon>
        <taxon>Oceanospirillaceae</taxon>
        <taxon>Litoribrevibacter</taxon>
    </lineage>
</organism>
<name>A0AA37W9F0_9GAMM</name>
<proteinExistence type="predicted"/>
<accession>A0AA37W9F0</accession>
<dbReference type="InterPro" id="IPR042184">
    <property type="entry name" value="YqeY/Aim41_N"/>
</dbReference>
<dbReference type="GO" id="GO:0016884">
    <property type="term" value="F:carbon-nitrogen ligase activity, with glutamine as amido-N-donor"/>
    <property type="evidence" value="ECO:0007669"/>
    <property type="project" value="InterPro"/>
</dbReference>
<protein>
    <submittedName>
        <fullName evidence="1">Aspartyl-tRNA amidotransferase subunit B</fullName>
    </submittedName>
</protein>
<dbReference type="EMBL" id="BSNM01000026">
    <property type="protein sequence ID" value="GLQ33299.1"/>
    <property type="molecule type" value="Genomic_DNA"/>
</dbReference>
<evidence type="ECO:0000313" key="2">
    <source>
        <dbReference type="Proteomes" id="UP001161389"/>
    </source>
</evidence>
<dbReference type="PANTHER" id="PTHR28055:SF1">
    <property type="entry name" value="ALTERED INHERITANCE OF MITOCHONDRIA PROTEIN 41, MITOCHONDRIAL"/>
    <property type="match status" value="1"/>
</dbReference>
<dbReference type="Gene3D" id="1.10.10.410">
    <property type="match status" value="1"/>
</dbReference>
<reference evidence="1" key="2">
    <citation type="submission" date="2023-01" db="EMBL/GenBank/DDBJ databases">
        <title>Draft genome sequence of Litoribrevibacter albus strain NBRC 110071.</title>
        <authorList>
            <person name="Sun Q."/>
            <person name="Mori K."/>
        </authorList>
    </citation>
    <scope>NUCLEOTIDE SEQUENCE</scope>
    <source>
        <strain evidence="1">NBRC 110071</strain>
    </source>
</reference>
<dbReference type="SUPFAM" id="SSF89095">
    <property type="entry name" value="GatB/YqeY motif"/>
    <property type="match status" value="1"/>
</dbReference>
<keyword evidence="2" id="KW-1185">Reference proteome</keyword>
<sequence>MSGELLEDKIKAAVKEAMRSKDKARLTVLRGAQAAFKQIRVDEGMERDAIIDDTRAIATIDKMIKQRKDAASQYKDADRQDLYDQEILEVGILSEFLPAQLTEEELNEIIAKAKADTGAAGMQDMGKLMGVIKPQVVGKADMGQVSQLVKAALQ</sequence>
<reference evidence="1" key="1">
    <citation type="journal article" date="2014" name="Int. J. Syst. Evol. Microbiol.">
        <title>Complete genome sequence of Corynebacterium casei LMG S-19264T (=DSM 44701T), isolated from a smear-ripened cheese.</title>
        <authorList>
            <consortium name="US DOE Joint Genome Institute (JGI-PGF)"/>
            <person name="Walter F."/>
            <person name="Albersmeier A."/>
            <person name="Kalinowski J."/>
            <person name="Ruckert C."/>
        </authorList>
    </citation>
    <scope>NUCLEOTIDE SEQUENCE</scope>
    <source>
        <strain evidence="1">NBRC 110071</strain>
    </source>
</reference>